<dbReference type="AlphaFoldDB" id="A0A0P7BU42"/>
<proteinExistence type="predicted"/>
<evidence type="ECO:0000313" key="2">
    <source>
        <dbReference type="EMBL" id="KPM48200.1"/>
    </source>
</evidence>
<feature type="domain" description="N-acetyltransferase" evidence="1">
    <location>
        <begin position="5"/>
        <end position="188"/>
    </location>
</feature>
<dbReference type="InterPro" id="IPR000182">
    <property type="entry name" value="GNAT_dom"/>
</dbReference>
<sequence length="188" mass="21682">MSEPIITKAKTEVDLQGILNLQSANLRKNLTEEERSTQGFVTLEYDMEFLKIMPAGNHHIVAKDGEKVVGYVLLMDRSTNHLMKEGGGIFPIFDELEYRGRKFKDWNYCSVGQVCVDKNYAGKGLLGKMYASYRESYQSLYELAMTDVSYRNHRSLKAHLKAGFEVIIRFDEPDQGEPWDIIVWDWTV</sequence>
<evidence type="ECO:0000259" key="1">
    <source>
        <dbReference type="PROSITE" id="PS51186"/>
    </source>
</evidence>
<dbReference type="OrthoDB" id="5109343at2"/>
<keyword evidence="3" id="KW-1185">Reference proteome</keyword>
<dbReference type="InterPro" id="IPR016181">
    <property type="entry name" value="Acyl_CoA_acyltransferase"/>
</dbReference>
<reference evidence="2 3" key="1">
    <citation type="submission" date="2015-07" db="EMBL/GenBank/DDBJ databases">
        <title>The draft genome sequence of Leadbetterella sp. JN14-9.</title>
        <authorList>
            <person name="Liu Y."/>
            <person name="Du J."/>
            <person name="Shao Z."/>
        </authorList>
    </citation>
    <scope>NUCLEOTIDE SEQUENCE [LARGE SCALE GENOMIC DNA]</scope>
    <source>
        <strain evidence="2 3">JN14-9</strain>
    </source>
</reference>
<dbReference type="Gene3D" id="3.40.630.30">
    <property type="match status" value="1"/>
</dbReference>
<dbReference type="Pfam" id="PF00583">
    <property type="entry name" value="Acetyltransf_1"/>
    <property type="match status" value="1"/>
</dbReference>
<dbReference type="PROSITE" id="PS51186">
    <property type="entry name" value="GNAT"/>
    <property type="match status" value="1"/>
</dbReference>
<dbReference type="GO" id="GO:0016747">
    <property type="term" value="F:acyltransferase activity, transferring groups other than amino-acyl groups"/>
    <property type="evidence" value="ECO:0007669"/>
    <property type="project" value="InterPro"/>
</dbReference>
<protein>
    <recommendedName>
        <fullName evidence="1">N-acetyltransferase domain-containing protein</fullName>
    </recommendedName>
</protein>
<dbReference type="EMBL" id="LGTQ01000006">
    <property type="protein sequence ID" value="KPM48200.1"/>
    <property type="molecule type" value="Genomic_DNA"/>
</dbReference>
<dbReference type="RefSeq" id="WP_055145242.1">
    <property type="nucleotide sequence ID" value="NZ_JXSZ01000006.1"/>
</dbReference>
<name>A0A0P7BU42_9BACT</name>
<gene>
    <name evidence="2" type="ORF">AFM12_05925</name>
</gene>
<dbReference type="SUPFAM" id="SSF55729">
    <property type="entry name" value="Acyl-CoA N-acyltransferases (Nat)"/>
    <property type="match status" value="1"/>
</dbReference>
<comment type="caution">
    <text evidence="2">The sequence shown here is derived from an EMBL/GenBank/DDBJ whole genome shotgun (WGS) entry which is preliminary data.</text>
</comment>
<organism evidence="2 3">
    <name type="scientific">Jiulongibacter sediminis</name>
    <dbReference type="NCBI Taxonomy" id="1605367"/>
    <lineage>
        <taxon>Bacteria</taxon>
        <taxon>Pseudomonadati</taxon>
        <taxon>Bacteroidota</taxon>
        <taxon>Cytophagia</taxon>
        <taxon>Cytophagales</taxon>
        <taxon>Leadbetterellaceae</taxon>
        <taxon>Jiulongibacter</taxon>
    </lineage>
</organism>
<accession>A0A0P7BU42</accession>
<evidence type="ECO:0000313" key="3">
    <source>
        <dbReference type="Proteomes" id="UP000050454"/>
    </source>
</evidence>
<dbReference type="STRING" id="1605367.AFM12_05925"/>
<dbReference type="Proteomes" id="UP000050454">
    <property type="component" value="Unassembled WGS sequence"/>
</dbReference>